<dbReference type="Gene3D" id="3.40.50.300">
    <property type="entry name" value="P-loop containing nucleotide triphosphate hydrolases"/>
    <property type="match status" value="1"/>
</dbReference>
<name>A0ABY9XW82_9FLAO</name>
<dbReference type="SUPFAM" id="SSF52540">
    <property type="entry name" value="P-loop containing nucleoside triphosphate hydrolases"/>
    <property type="match status" value="1"/>
</dbReference>
<organism evidence="1 2">
    <name type="scientific">Thalassobellus suaedae</name>
    <dbReference type="NCBI Taxonomy" id="3074124"/>
    <lineage>
        <taxon>Bacteria</taxon>
        <taxon>Pseudomonadati</taxon>
        <taxon>Bacteroidota</taxon>
        <taxon>Flavobacteriia</taxon>
        <taxon>Flavobacteriales</taxon>
        <taxon>Flavobacteriaceae</taxon>
        <taxon>Thalassobellus</taxon>
    </lineage>
</organism>
<proteinExistence type="predicted"/>
<evidence type="ECO:0008006" key="3">
    <source>
        <dbReference type="Google" id="ProtNLM"/>
    </source>
</evidence>
<dbReference type="InterPro" id="IPR027417">
    <property type="entry name" value="P-loop_NTPase"/>
</dbReference>
<gene>
    <name evidence="1" type="ORF">RHP51_04755</name>
</gene>
<dbReference type="EMBL" id="CP134537">
    <property type="protein sequence ID" value="WNH10010.1"/>
    <property type="molecule type" value="Genomic_DNA"/>
</dbReference>
<evidence type="ECO:0000313" key="1">
    <source>
        <dbReference type="EMBL" id="WNH10010.1"/>
    </source>
</evidence>
<dbReference type="RefSeq" id="WP_415866359.1">
    <property type="nucleotide sequence ID" value="NZ_CP134537.1"/>
</dbReference>
<accession>A0ABY9XW82</accession>
<protein>
    <recommendedName>
        <fullName evidence="3">DNA replication protein DnaC</fullName>
    </recommendedName>
</protein>
<sequence>MNQIGKLIGKRKYEALKALDLENITDETLLAFNLQFKNITVGEALKMIKDYEEKYTYLSGDVAKKVGEYFEKINKPQSEKKSKELDKELLWELFTKNYFINEGVRYSKELQSIENIKPLIYYFIGDLENFKNCNNVSELSEPSLNKGLLIIGGYGNGKTSVMKAFESSFKKSNIVFRSYTTNDLVMMYEAIDNQFDKDLYNNNLRSGTIYFDDVLSERDASNFGKVNIMKEIFEERYNRSLRTYITCNYKDDTNDDLEVGLAQFGERYGSRVYDRLFSMFNIIEFKGKSFRK</sequence>
<dbReference type="Proteomes" id="UP001302806">
    <property type="component" value="Chromosome"/>
</dbReference>
<reference evidence="1 2" key="1">
    <citation type="submission" date="2023-09" db="EMBL/GenBank/DDBJ databases">
        <title>Thalassobella suaedae gen. nov., sp. nov., a marine bacterium of the family Flavobacteriaceae isolated from a halophyte Suaeda japonica.</title>
        <authorList>
            <person name="Lee S.Y."/>
            <person name="Hwang C.Y."/>
        </authorList>
    </citation>
    <scope>NUCLEOTIDE SEQUENCE [LARGE SCALE GENOMIC DNA]</scope>
    <source>
        <strain evidence="1 2">HL-DH14</strain>
    </source>
</reference>
<evidence type="ECO:0000313" key="2">
    <source>
        <dbReference type="Proteomes" id="UP001302806"/>
    </source>
</evidence>